<dbReference type="RefSeq" id="WP_349425993.1">
    <property type="nucleotide sequence ID" value="NZ_CP151632.1"/>
</dbReference>
<dbReference type="Pfam" id="PF00392">
    <property type="entry name" value="GntR"/>
    <property type="match status" value="1"/>
</dbReference>
<protein>
    <submittedName>
        <fullName evidence="5">GntR family transcriptional regulator</fullName>
    </submittedName>
</protein>
<organism evidence="5">
    <name type="scientific">Microbacterium sp. LWS13-1.2</name>
    <dbReference type="NCBI Taxonomy" id="3135264"/>
    <lineage>
        <taxon>Bacteria</taxon>
        <taxon>Bacillati</taxon>
        <taxon>Actinomycetota</taxon>
        <taxon>Actinomycetes</taxon>
        <taxon>Micrococcales</taxon>
        <taxon>Microbacteriaceae</taxon>
        <taxon>Microbacterium</taxon>
    </lineage>
</organism>
<feature type="domain" description="HTH gntR-type" evidence="4">
    <location>
        <begin position="23"/>
        <end position="90"/>
    </location>
</feature>
<proteinExistence type="predicted"/>
<dbReference type="Gene3D" id="1.20.120.530">
    <property type="entry name" value="GntR ligand-binding domain-like"/>
    <property type="match status" value="1"/>
</dbReference>
<keyword evidence="1" id="KW-0805">Transcription regulation</keyword>
<dbReference type="SMART" id="SM00345">
    <property type="entry name" value="HTH_GNTR"/>
    <property type="match status" value="1"/>
</dbReference>
<dbReference type="InterPro" id="IPR000524">
    <property type="entry name" value="Tscrpt_reg_HTH_GntR"/>
</dbReference>
<dbReference type="GO" id="GO:0003700">
    <property type="term" value="F:DNA-binding transcription factor activity"/>
    <property type="evidence" value="ECO:0007669"/>
    <property type="project" value="InterPro"/>
</dbReference>
<evidence type="ECO:0000256" key="3">
    <source>
        <dbReference type="ARBA" id="ARBA00023163"/>
    </source>
</evidence>
<sequence>MSDNQDGWVVSVEMALLKVVPAPTLREKIADSIREAITEGNLLPGQRLVERELCEMTGASRSSIREALTQLLSEELVVSVPNRGFVVAVLSLPEAQSLYEVRAELESLAARQFAERASDEDVRRLSAVVTDLTALYDEADADPFIRARDQFMEVLLAGTRNRVLEAMIDQIYTRLRRLRCASASSIARRRELIAEFQQLYRALEGRDGEQAARLSADRVRRSFEVAIPQIEMQTVSDELEAAKAAHMVGVR</sequence>
<reference evidence="5" key="1">
    <citation type="submission" date="2024-04" db="EMBL/GenBank/DDBJ databases">
        <authorList>
            <person name="Roder T."/>
            <person name="Oberhansli S."/>
            <person name="Kreuzer M."/>
        </authorList>
    </citation>
    <scope>NUCLEOTIDE SEQUENCE</scope>
    <source>
        <strain evidence="5">LWS13-1.2</strain>
    </source>
</reference>
<keyword evidence="3" id="KW-0804">Transcription</keyword>
<dbReference type="CDD" id="cd07377">
    <property type="entry name" value="WHTH_GntR"/>
    <property type="match status" value="1"/>
</dbReference>
<dbReference type="InterPro" id="IPR036388">
    <property type="entry name" value="WH-like_DNA-bd_sf"/>
</dbReference>
<gene>
    <name evidence="5" type="ORF">MRBLWS13_002842</name>
</gene>
<dbReference type="SUPFAM" id="SSF48008">
    <property type="entry name" value="GntR ligand-binding domain-like"/>
    <property type="match status" value="1"/>
</dbReference>
<dbReference type="Pfam" id="PF07729">
    <property type="entry name" value="FCD"/>
    <property type="match status" value="1"/>
</dbReference>
<dbReference type="PROSITE" id="PS50949">
    <property type="entry name" value="HTH_GNTR"/>
    <property type="match status" value="1"/>
</dbReference>
<dbReference type="AlphaFoldDB" id="A0AAU6SEB0"/>
<evidence type="ECO:0000256" key="1">
    <source>
        <dbReference type="ARBA" id="ARBA00023015"/>
    </source>
</evidence>
<keyword evidence="2" id="KW-0238">DNA-binding</keyword>
<dbReference type="GO" id="GO:0003677">
    <property type="term" value="F:DNA binding"/>
    <property type="evidence" value="ECO:0007669"/>
    <property type="project" value="UniProtKB-KW"/>
</dbReference>
<accession>A0AAU6SEB0</accession>
<dbReference type="Gene3D" id="1.10.10.10">
    <property type="entry name" value="Winged helix-like DNA-binding domain superfamily/Winged helix DNA-binding domain"/>
    <property type="match status" value="1"/>
</dbReference>
<dbReference type="InterPro" id="IPR008920">
    <property type="entry name" value="TF_FadR/GntR_C"/>
</dbReference>
<evidence type="ECO:0000313" key="5">
    <source>
        <dbReference type="EMBL" id="WZO35157.1"/>
    </source>
</evidence>
<name>A0AAU6SEB0_9MICO</name>
<dbReference type="PANTHER" id="PTHR43537">
    <property type="entry name" value="TRANSCRIPTIONAL REGULATOR, GNTR FAMILY"/>
    <property type="match status" value="1"/>
</dbReference>
<dbReference type="InterPro" id="IPR036390">
    <property type="entry name" value="WH_DNA-bd_sf"/>
</dbReference>
<dbReference type="PANTHER" id="PTHR43537:SF24">
    <property type="entry name" value="GLUCONATE OPERON TRANSCRIPTIONAL REPRESSOR"/>
    <property type="match status" value="1"/>
</dbReference>
<dbReference type="EMBL" id="CP151632">
    <property type="protein sequence ID" value="WZO35157.1"/>
    <property type="molecule type" value="Genomic_DNA"/>
</dbReference>
<evidence type="ECO:0000259" key="4">
    <source>
        <dbReference type="PROSITE" id="PS50949"/>
    </source>
</evidence>
<evidence type="ECO:0000256" key="2">
    <source>
        <dbReference type="ARBA" id="ARBA00023125"/>
    </source>
</evidence>
<dbReference type="SMART" id="SM00895">
    <property type="entry name" value="FCD"/>
    <property type="match status" value="1"/>
</dbReference>
<dbReference type="InterPro" id="IPR011711">
    <property type="entry name" value="GntR_C"/>
</dbReference>
<dbReference type="SUPFAM" id="SSF46785">
    <property type="entry name" value="Winged helix' DNA-binding domain"/>
    <property type="match status" value="1"/>
</dbReference>